<name>A0A5J5BH29_9ASTE</name>
<dbReference type="AlphaFoldDB" id="A0A5J5BH29"/>
<accession>A0A5J5BH29</accession>
<evidence type="ECO:0000313" key="2">
    <source>
        <dbReference type="Proteomes" id="UP000325577"/>
    </source>
</evidence>
<gene>
    <name evidence="1" type="ORF">F0562_023080</name>
</gene>
<organism evidence="1 2">
    <name type="scientific">Nyssa sinensis</name>
    <dbReference type="NCBI Taxonomy" id="561372"/>
    <lineage>
        <taxon>Eukaryota</taxon>
        <taxon>Viridiplantae</taxon>
        <taxon>Streptophyta</taxon>
        <taxon>Embryophyta</taxon>
        <taxon>Tracheophyta</taxon>
        <taxon>Spermatophyta</taxon>
        <taxon>Magnoliopsida</taxon>
        <taxon>eudicotyledons</taxon>
        <taxon>Gunneridae</taxon>
        <taxon>Pentapetalae</taxon>
        <taxon>asterids</taxon>
        <taxon>Cornales</taxon>
        <taxon>Nyssaceae</taxon>
        <taxon>Nyssa</taxon>
    </lineage>
</organism>
<dbReference type="Proteomes" id="UP000325577">
    <property type="component" value="Linkage Group LG12"/>
</dbReference>
<protein>
    <submittedName>
        <fullName evidence="1">Uncharacterized protein</fullName>
    </submittedName>
</protein>
<proteinExistence type="predicted"/>
<dbReference type="EMBL" id="CM018035">
    <property type="protein sequence ID" value="KAA8541928.1"/>
    <property type="molecule type" value="Genomic_DNA"/>
</dbReference>
<evidence type="ECO:0000313" key="1">
    <source>
        <dbReference type="EMBL" id="KAA8541928.1"/>
    </source>
</evidence>
<reference evidence="1 2" key="1">
    <citation type="submission" date="2019-09" db="EMBL/GenBank/DDBJ databases">
        <title>A chromosome-level genome assembly of the Chinese tupelo Nyssa sinensis.</title>
        <authorList>
            <person name="Yang X."/>
            <person name="Kang M."/>
            <person name="Yang Y."/>
            <person name="Xiong H."/>
            <person name="Wang M."/>
            <person name="Zhang Z."/>
            <person name="Wang Z."/>
            <person name="Wu H."/>
            <person name="Ma T."/>
            <person name="Liu J."/>
            <person name="Xi Z."/>
        </authorList>
    </citation>
    <scope>NUCLEOTIDE SEQUENCE [LARGE SCALE GENOMIC DNA]</scope>
    <source>
        <strain evidence="1">J267</strain>
        <tissue evidence="1">Leaf</tissue>
    </source>
</reference>
<keyword evidence="2" id="KW-1185">Reference proteome</keyword>
<sequence>MQGLPKLDHYLTCMNSPNPYYNLTDTGWVYGVNVNSFEQMCPYSPLACHSLELKALDFPYFRGSCEQYSLSGRKLSFWSFALNSPTSLYFRRNGRTDWSSFF</sequence>